<sequence length="325" mass="36590">MSLIESEYRAPWWLPGGHLQTIVPAEFMPSPKVDYRREIWDTPDGDIIAVDFSTPEPADIAAPVMVHFHGLEGSSQSHYARKLMAKCAAEGVRGMVVHYRGCGGINNRKPRAYFAGDACELDWIFARIKERYPLSRIYSMAVSLGANNLLFWAGTRGSKAASYVDRMVAVCSPLDLVRSSEVISKGFSRVYELNFVITLKQKALQKAKEYPELFDAERIRKVKRLNEYDDVVTAPMHGFKNALDYWTKCSSLPVLSSVTIPTLLLNARNDPIVGYEILPKVCDVPACMALEYPDTGGHCGFPQRKYEGSFGYLSKRTFDFCFNDR</sequence>
<keyword evidence="4" id="KW-0378">Hydrolase</keyword>
<gene>
    <name evidence="4" type="ORF">E5987_06825</name>
</gene>
<evidence type="ECO:0000313" key="5">
    <source>
        <dbReference type="Proteomes" id="UP000472580"/>
    </source>
</evidence>
<dbReference type="InterPro" id="IPR012020">
    <property type="entry name" value="ABHD4"/>
</dbReference>
<dbReference type="PANTHER" id="PTHR10794:SF94">
    <property type="entry name" value="ESTERASE YHET-RELATED"/>
    <property type="match status" value="1"/>
</dbReference>
<dbReference type="Gene3D" id="3.40.50.1820">
    <property type="entry name" value="alpha/beta hydrolase"/>
    <property type="match status" value="1"/>
</dbReference>
<protein>
    <submittedName>
        <fullName evidence="4">Alpha/beta fold hydrolase</fullName>
    </submittedName>
</protein>
<dbReference type="OrthoDB" id="332676at2"/>
<comment type="similarity">
    <text evidence="1">Belongs to the AB hydrolase superfamily. AB hydrolase 4 family.</text>
</comment>
<feature type="domain" description="AB hydrolase-1" evidence="3">
    <location>
        <begin position="63"/>
        <end position="301"/>
    </location>
</feature>
<dbReference type="SUPFAM" id="SSF53474">
    <property type="entry name" value="alpha/beta-Hydrolases"/>
    <property type="match status" value="1"/>
</dbReference>
<feature type="active site" description="Charge relay system" evidence="2">
    <location>
        <position position="298"/>
    </location>
</feature>
<accession>A0A6L6YGU8</accession>
<dbReference type="InterPro" id="IPR029058">
    <property type="entry name" value="AB_hydrolase_fold"/>
</dbReference>
<feature type="active site" description="Charge relay system" evidence="2">
    <location>
        <position position="270"/>
    </location>
</feature>
<dbReference type="PANTHER" id="PTHR10794">
    <property type="entry name" value="ABHYDROLASE DOMAIN-CONTAINING PROTEIN"/>
    <property type="match status" value="1"/>
</dbReference>
<dbReference type="PIRSF" id="PIRSF005211">
    <property type="entry name" value="Ab_hydro_YheT"/>
    <property type="match status" value="1"/>
</dbReference>
<dbReference type="Proteomes" id="UP000472580">
    <property type="component" value="Unassembled WGS sequence"/>
</dbReference>
<dbReference type="AlphaFoldDB" id="A0A6L6YGU8"/>
<dbReference type="InterPro" id="IPR000073">
    <property type="entry name" value="AB_hydrolase_1"/>
</dbReference>
<dbReference type="Pfam" id="PF00561">
    <property type="entry name" value="Abhydrolase_1"/>
    <property type="match status" value="1"/>
</dbReference>
<dbReference type="RefSeq" id="WP_160335352.1">
    <property type="nucleotide sequence ID" value="NZ_CALPCR010000001.1"/>
</dbReference>
<organism evidence="4 5">
    <name type="scientific">Parasutterella muris</name>
    <dbReference type="NCBI Taxonomy" id="2565572"/>
    <lineage>
        <taxon>Bacteria</taxon>
        <taxon>Pseudomonadati</taxon>
        <taxon>Pseudomonadota</taxon>
        <taxon>Betaproteobacteria</taxon>
        <taxon>Burkholderiales</taxon>
        <taxon>Sutterellaceae</taxon>
        <taxon>Parasutterella</taxon>
    </lineage>
</organism>
<dbReference type="GO" id="GO:0034338">
    <property type="term" value="F:short-chain carboxylesterase activity"/>
    <property type="evidence" value="ECO:0007669"/>
    <property type="project" value="TreeGrafter"/>
</dbReference>
<proteinExistence type="inferred from homology"/>
<evidence type="ECO:0000259" key="3">
    <source>
        <dbReference type="Pfam" id="PF00561"/>
    </source>
</evidence>
<keyword evidence="5" id="KW-1185">Reference proteome</keyword>
<feature type="active site" description="Charge relay system" evidence="2">
    <location>
        <position position="143"/>
    </location>
</feature>
<evidence type="ECO:0000256" key="1">
    <source>
        <dbReference type="ARBA" id="ARBA00010884"/>
    </source>
</evidence>
<dbReference type="EMBL" id="WSRP01000018">
    <property type="protein sequence ID" value="MVX56920.1"/>
    <property type="molecule type" value="Genomic_DNA"/>
</dbReference>
<name>A0A6L6YGU8_9BURK</name>
<comment type="caution">
    <text evidence="4">The sequence shown here is derived from an EMBL/GenBank/DDBJ whole genome shotgun (WGS) entry which is preliminary data.</text>
</comment>
<evidence type="ECO:0000256" key="2">
    <source>
        <dbReference type="PIRSR" id="PIRSR005211-1"/>
    </source>
</evidence>
<evidence type="ECO:0000313" key="4">
    <source>
        <dbReference type="EMBL" id="MVX56920.1"/>
    </source>
</evidence>
<dbReference type="GO" id="GO:0047372">
    <property type="term" value="F:monoacylglycerol lipase activity"/>
    <property type="evidence" value="ECO:0007669"/>
    <property type="project" value="TreeGrafter"/>
</dbReference>
<dbReference type="InterPro" id="IPR050960">
    <property type="entry name" value="AB_hydrolase_4_sf"/>
</dbReference>
<reference evidence="4 5" key="1">
    <citation type="submission" date="2019-12" db="EMBL/GenBank/DDBJ databases">
        <title>Microbes associate with the intestines of laboratory mice.</title>
        <authorList>
            <person name="Navarre W."/>
            <person name="Wong E."/>
        </authorList>
    </citation>
    <scope>NUCLEOTIDE SEQUENCE [LARGE SCALE GENOMIC DNA]</scope>
    <source>
        <strain evidence="4 5">NM82_D38</strain>
    </source>
</reference>